<dbReference type="AlphaFoldDB" id="A0A4R0PHD4"/>
<sequence>MSLRPPRSFSRASASGANAGLDALAYEAMAETAEALGRIGRKLEEALEAIRRHDATPGSNRDREELLQEAADRAWVMFIQRDYLGLKSDHHLFAAYDIPKEVLNRVGARPPER</sequence>
<evidence type="ECO:0000313" key="2">
    <source>
        <dbReference type="Proteomes" id="UP000291301"/>
    </source>
</evidence>
<keyword evidence="2" id="KW-1185">Reference proteome</keyword>
<accession>A0A4R0PHD4</accession>
<organism evidence="1 2">
    <name type="scientific">Oricola cellulosilytica</name>
    <dbReference type="NCBI Taxonomy" id="1429082"/>
    <lineage>
        <taxon>Bacteria</taxon>
        <taxon>Pseudomonadati</taxon>
        <taxon>Pseudomonadota</taxon>
        <taxon>Alphaproteobacteria</taxon>
        <taxon>Hyphomicrobiales</taxon>
        <taxon>Ahrensiaceae</taxon>
        <taxon>Oricola</taxon>
    </lineage>
</organism>
<dbReference type="EMBL" id="SJST01000001">
    <property type="protein sequence ID" value="TCD16263.1"/>
    <property type="molecule type" value="Genomic_DNA"/>
</dbReference>
<dbReference type="OrthoDB" id="9814981at2"/>
<proteinExistence type="predicted"/>
<dbReference type="Proteomes" id="UP000291301">
    <property type="component" value="Unassembled WGS sequence"/>
</dbReference>
<gene>
    <name evidence="1" type="ORF">E0D97_02190</name>
</gene>
<reference evidence="1 2" key="1">
    <citation type="journal article" date="2015" name="Antonie Van Leeuwenhoek">
        <title>Oricola cellulosilytica gen. nov., sp. nov., a cellulose-degrading bacterium of the family Phyllobacteriaceae isolated from surface seashore water, and emended descriptions of Mesorhizobium loti and Phyllobacterium myrsinacearum.</title>
        <authorList>
            <person name="Hameed A."/>
            <person name="Shahina M."/>
            <person name="Lai W.A."/>
            <person name="Lin S.Y."/>
            <person name="Young L.S."/>
            <person name="Liu Y.C."/>
            <person name="Hsu Y.H."/>
            <person name="Young C.C."/>
        </authorList>
    </citation>
    <scope>NUCLEOTIDE SEQUENCE [LARGE SCALE GENOMIC DNA]</scope>
    <source>
        <strain evidence="1 2">KCTC 52183</strain>
    </source>
</reference>
<dbReference type="InterPro" id="IPR046606">
    <property type="entry name" value="DUF6665"/>
</dbReference>
<dbReference type="RefSeq" id="WP_131564975.1">
    <property type="nucleotide sequence ID" value="NZ_JAINFK010000001.1"/>
</dbReference>
<comment type="caution">
    <text evidence="1">The sequence shown here is derived from an EMBL/GenBank/DDBJ whole genome shotgun (WGS) entry which is preliminary data.</text>
</comment>
<dbReference type="Pfam" id="PF20370">
    <property type="entry name" value="DUF6665"/>
    <property type="match status" value="1"/>
</dbReference>
<protein>
    <submittedName>
        <fullName evidence="1">Uncharacterized protein</fullName>
    </submittedName>
</protein>
<name>A0A4R0PHD4_9HYPH</name>
<evidence type="ECO:0000313" key="1">
    <source>
        <dbReference type="EMBL" id="TCD16263.1"/>
    </source>
</evidence>